<comment type="caution">
    <text evidence="2">The sequence shown here is derived from an EMBL/GenBank/DDBJ whole genome shotgun (WGS) entry which is preliminary data.</text>
</comment>
<dbReference type="AlphaFoldDB" id="A0A0G1YH42"/>
<proteinExistence type="predicted"/>
<dbReference type="PANTHER" id="PTHR34700:SF4">
    <property type="entry name" value="PHAGE-LIKE ELEMENT PBSX PROTEIN XKDP"/>
    <property type="match status" value="1"/>
</dbReference>
<dbReference type="InterPro" id="IPR052196">
    <property type="entry name" value="Bact_Kbp"/>
</dbReference>
<dbReference type="STRING" id="1619044.UY92_C0006G0122"/>
<protein>
    <recommendedName>
        <fullName evidence="1">LysM domain-containing protein</fullName>
    </recommendedName>
</protein>
<gene>
    <name evidence="2" type="ORF">UY92_C0006G0122</name>
</gene>
<dbReference type="PROSITE" id="PS51782">
    <property type="entry name" value="LYSM"/>
    <property type="match status" value="1"/>
</dbReference>
<dbReference type="Proteomes" id="UP000033870">
    <property type="component" value="Unassembled WGS sequence"/>
</dbReference>
<evidence type="ECO:0000313" key="2">
    <source>
        <dbReference type="EMBL" id="KKW42561.1"/>
    </source>
</evidence>
<sequence length="272" mass="28429">MRWVLVFKHSNRKYMLRETFKKVSAALLGLTTAAVMTFVVSVPNAGAAREETDMSGLLGGSSNLSDLFVISALFDDEDGVFNGDNGLDLGGDINLEDLVVLEALMGDDGGVLGGSGGGQSNLGDLIILEALFNDGEDGSGLNLGDGGDGTDIGDLIILEALFNDGLTSGVIGGRRTVVVESGDTLSGIAEEFLGDASRFDEIAELNDIEDPDVIFPGQRLRLPADGGGVGTGNILGDSNLGDLIVLSELFNDGDDTDLKDLIILQEVFDNRQ</sequence>
<dbReference type="CDD" id="cd00118">
    <property type="entry name" value="LysM"/>
    <property type="match status" value="1"/>
</dbReference>
<dbReference type="SMART" id="SM00257">
    <property type="entry name" value="LysM"/>
    <property type="match status" value="1"/>
</dbReference>
<dbReference type="EMBL" id="LCRX01000006">
    <property type="protein sequence ID" value="KKW42561.1"/>
    <property type="molecule type" value="Genomic_DNA"/>
</dbReference>
<accession>A0A0G1YH42</accession>
<reference evidence="2 3" key="1">
    <citation type="journal article" date="2015" name="Nature">
        <title>rRNA introns, odd ribosomes, and small enigmatic genomes across a large radiation of phyla.</title>
        <authorList>
            <person name="Brown C.T."/>
            <person name="Hug L.A."/>
            <person name="Thomas B.C."/>
            <person name="Sharon I."/>
            <person name="Castelle C.J."/>
            <person name="Singh A."/>
            <person name="Wilkins M.J."/>
            <person name="Williams K.H."/>
            <person name="Banfield J.F."/>
        </authorList>
    </citation>
    <scope>NUCLEOTIDE SEQUENCE [LARGE SCALE GENOMIC DNA]</scope>
</reference>
<organism evidence="2 3">
    <name type="scientific">Candidatus Magasanikbacteria bacterium GW2011_GWA2_56_11</name>
    <dbReference type="NCBI Taxonomy" id="1619044"/>
    <lineage>
        <taxon>Bacteria</taxon>
        <taxon>Candidatus Magasanikiibacteriota</taxon>
    </lineage>
</organism>
<dbReference type="PANTHER" id="PTHR34700">
    <property type="entry name" value="POTASSIUM BINDING PROTEIN KBP"/>
    <property type="match status" value="1"/>
</dbReference>
<evidence type="ECO:0000259" key="1">
    <source>
        <dbReference type="PROSITE" id="PS51782"/>
    </source>
</evidence>
<dbReference type="Pfam" id="PF01476">
    <property type="entry name" value="LysM"/>
    <property type="match status" value="1"/>
</dbReference>
<dbReference type="SUPFAM" id="SSF54106">
    <property type="entry name" value="LysM domain"/>
    <property type="match status" value="1"/>
</dbReference>
<feature type="domain" description="LysM" evidence="1">
    <location>
        <begin position="175"/>
        <end position="222"/>
    </location>
</feature>
<dbReference type="Gene3D" id="3.10.350.10">
    <property type="entry name" value="LysM domain"/>
    <property type="match status" value="1"/>
</dbReference>
<dbReference type="InterPro" id="IPR036779">
    <property type="entry name" value="LysM_dom_sf"/>
</dbReference>
<dbReference type="InterPro" id="IPR018392">
    <property type="entry name" value="LysM"/>
</dbReference>
<name>A0A0G1YH42_9BACT</name>
<evidence type="ECO:0000313" key="3">
    <source>
        <dbReference type="Proteomes" id="UP000033870"/>
    </source>
</evidence>